<dbReference type="Pfam" id="PF24624">
    <property type="entry name" value="Int_N"/>
    <property type="match status" value="1"/>
</dbReference>
<protein>
    <recommendedName>
        <fullName evidence="4">Tyr recombinase domain-containing protein</fullName>
    </recommendedName>
</protein>
<dbReference type="AlphaFoldDB" id="A0A382IUW9"/>
<evidence type="ECO:0000313" key="5">
    <source>
        <dbReference type="EMBL" id="SVC03490.1"/>
    </source>
</evidence>
<gene>
    <name evidence="5" type="ORF">METZ01_LOCUS256344</name>
</gene>
<dbReference type="InterPro" id="IPR002104">
    <property type="entry name" value="Integrase_catalytic"/>
</dbReference>
<dbReference type="PROSITE" id="PS51898">
    <property type="entry name" value="TYR_RECOMBINASE"/>
    <property type="match status" value="1"/>
</dbReference>
<dbReference type="PANTHER" id="PTHR30349">
    <property type="entry name" value="PHAGE INTEGRASE-RELATED"/>
    <property type="match status" value="1"/>
</dbReference>
<reference evidence="5" key="1">
    <citation type="submission" date="2018-05" db="EMBL/GenBank/DDBJ databases">
        <authorList>
            <person name="Lanie J.A."/>
            <person name="Ng W.-L."/>
            <person name="Kazmierczak K.M."/>
            <person name="Andrzejewski T.M."/>
            <person name="Davidsen T.M."/>
            <person name="Wayne K.J."/>
            <person name="Tettelin H."/>
            <person name="Glass J.I."/>
            <person name="Rusch D."/>
            <person name="Podicherti R."/>
            <person name="Tsui H.-C.T."/>
            <person name="Winkler M.E."/>
        </authorList>
    </citation>
    <scope>NUCLEOTIDE SEQUENCE</scope>
</reference>
<dbReference type="InterPro" id="IPR057084">
    <property type="entry name" value="Int_N"/>
</dbReference>
<dbReference type="PANTHER" id="PTHR30349:SF64">
    <property type="entry name" value="PROPHAGE INTEGRASE INTD-RELATED"/>
    <property type="match status" value="1"/>
</dbReference>
<dbReference type="GO" id="GO:0006310">
    <property type="term" value="P:DNA recombination"/>
    <property type="evidence" value="ECO:0007669"/>
    <property type="project" value="UniProtKB-KW"/>
</dbReference>
<feature type="non-terminal residue" evidence="5">
    <location>
        <position position="1"/>
    </location>
</feature>
<proteinExistence type="inferred from homology"/>
<dbReference type="InterPro" id="IPR010998">
    <property type="entry name" value="Integrase_recombinase_N"/>
</dbReference>
<evidence type="ECO:0000256" key="1">
    <source>
        <dbReference type="ARBA" id="ARBA00008857"/>
    </source>
</evidence>
<dbReference type="GO" id="GO:0003677">
    <property type="term" value="F:DNA binding"/>
    <property type="evidence" value="ECO:0007669"/>
    <property type="project" value="UniProtKB-KW"/>
</dbReference>
<name>A0A382IUW9_9ZZZZ</name>
<dbReference type="Gene3D" id="1.10.443.10">
    <property type="entry name" value="Intergrase catalytic core"/>
    <property type="match status" value="1"/>
</dbReference>
<comment type="similarity">
    <text evidence="1">Belongs to the 'phage' integrase family.</text>
</comment>
<dbReference type="Gene3D" id="1.10.150.130">
    <property type="match status" value="1"/>
</dbReference>
<dbReference type="EMBL" id="UINC01069818">
    <property type="protein sequence ID" value="SVC03490.1"/>
    <property type="molecule type" value="Genomic_DNA"/>
</dbReference>
<feature type="domain" description="Tyr recombinase" evidence="4">
    <location>
        <begin position="190"/>
        <end position="316"/>
    </location>
</feature>
<feature type="non-terminal residue" evidence="5">
    <location>
        <position position="316"/>
    </location>
</feature>
<dbReference type="InterPro" id="IPR011010">
    <property type="entry name" value="DNA_brk_join_enz"/>
</dbReference>
<evidence type="ECO:0000259" key="4">
    <source>
        <dbReference type="PROSITE" id="PS51898"/>
    </source>
</evidence>
<organism evidence="5">
    <name type="scientific">marine metagenome</name>
    <dbReference type="NCBI Taxonomy" id="408172"/>
    <lineage>
        <taxon>unclassified sequences</taxon>
        <taxon>metagenomes</taxon>
        <taxon>ecological metagenomes</taxon>
    </lineage>
</organism>
<evidence type="ECO:0000256" key="2">
    <source>
        <dbReference type="ARBA" id="ARBA00023125"/>
    </source>
</evidence>
<evidence type="ECO:0000256" key="3">
    <source>
        <dbReference type="ARBA" id="ARBA00023172"/>
    </source>
</evidence>
<keyword evidence="2" id="KW-0238">DNA-binding</keyword>
<dbReference type="InterPro" id="IPR013762">
    <property type="entry name" value="Integrase-like_cat_sf"/>
</dbReference>
<keyword evidence="3" id="KW-0233">DNA recombination</keyword>
<accession>A0A382IUW9</accession>
<dbReference type="CDD" id="cd00796">
    <property type="entry name" value="INT_Rci_Hp1_C"/>
    <property type="match status" value="1"/>
</dbReference>
<dbReference type="Pfam" id="PF00589">
    <property type="entry name" value="Phage_integrase"/>
    <property type="match status" value="1"/>
</dbReference>
<dbReference type="GO" id="GO:0015074">
    <property type="term" value="P:DNA integration"/>
    <property type="evidence" value="ECO:0007669"/>
    <property type="project" value="InterPro"/>
</dbReference>
<dbReference type="InterPro" id="IPR050090">
    <property type="entry name" value="Tyrosine_recombinase_XerCD"/>
</dbReference>
<dbReference type="SUPFAM" id="SSF56349">
    <property type="entry name" value="DNA breaking-rejoining enzymes"/>
    <property type="match status" value="1"/>
</dbReference>
<sequence>MALLVECPECRKRSSLKKIACNCGKNLRKESNKCYWIEYYLGGKRRRERIGHSKLAAENRLREVQTAKAEGRYVRKNKNAGITLGELSDWYLGLSEVKEKRSNKDIAICLKNVISRIGEKQIALQLTMGQIEQFRQRRLSEKTPTGRPAKPSTVNRDVANFKAMLNRADEFSVIEYNPIKKIRQLEENNVRERILTSEEFKRLIQNCSEAIRGQVLIAFYLPMRRAEILNLKWEEIDFKSNFIRLGGDRTKNKKVRSIPLHPKVAAYLKKLPRPIKGGFIFSSRRWRRKSYVKALKAAELGNFTFHDLRHCAINNL</sequence>